<proteinExistence type="predicted"/>
<evidence type="ECO:0000256" key="3">
    <source>
        <dbReference type="SAM" id="MobiDB-lite"/>
    </source>
</evidence>
<evidence type="ECO:0000259" key="4">
    <source>
        <dbReference type="PROSITE" id="PS50002"/>
    </source>
</evidence>
<feature type="region of interest" description="Disordered" evidence="3">
    <location>
        <begin position="333"/>
        <end position="387"/>
    </location>
</feature>
<feature type="compositionally biased region" description="Pro residues" evidence="3">
    <location>
        <begin position="157"/>
        <end position="197"/>
    </location>
</feature>
<feature type="compositionally biased region" description="Low complexity" evidence="3">
    <location>
        <begin position="349"/>
        <end position="362"/>
    </location>
</feature>
<evidence type="ECO:0000256" key="2">
    <source>
        <dbReference type="PROSITE-ProRule" id="PRU00192"/>
    </source>
</evidence>
<dbReference type="Pfam" id="PF07653">
    <property type="entry name" value="SH3_2"/>
    <property type="match status" value="1"/>
</dbReference>
<dbReference type="SUPFAM" id="SSF50044">
    <property type="entry name" value="SH3-domain"/>
    <property type="match status" value="1"/>
</dbReference>
<reference evidence="5" key="1">
    <citation type="submission" date="2019-11" db="UniProtKB">
        <authorList>
            <consortium name="WormBaseParasite"/>
        </authorList>
    </citation>
    <scope>IDENTIFICATION</scope>
</reference>
<keyword evidence="1 2" id="KW-0728">SH3 domain</keyword>
<dbReference type="WBParaSite" id="MCU_000428-RC">
    <property type="protein sequence ID" value="MCU_000428-RC"/>
    <property type="gene ID" value="MCU_000428"/>
</dbReference>
<sequence>MEKKKNNKKRSGRGESVFLLLLLDSHSRRVIQTSKPELEEFFESVNERMKSLAIAQKHYKARNDKELTIHPGDIFEVLDDVGSWWCLRAPSGRTGHVPKAHLEIIPNPMKENERMYDPPVDPIIVKVPVIVKASVQRQEIEEKAESTATKPQTDPRPATPPAPPPQPKEPEPAPPVASEPKPAPVPPPQPLFPPPPQLYGRPPYHKVVKEVIREVPPSRRYRRIQSRRHNKRAPSPQYSEDSVSSCSSKATSSSGVDSWISDGEYDRALPRTRPSSRSRRPKSGQHHSTRRPAAQPHPSPQPPSRCFCARDRGSSCRRRSICCCSAAQSRTRSSISEMSQRPSSKKDQQQLQQPQQPLIILLESPRQETPPFTQSTVDEQGTEDYCDPNSQPQISIMLPPNAQFTPQVSAYAPQQQYVQAPGYYNWSPQYYQGYA</sequence>
<accession>A0A5K3EIF8</accession>
<feature type="compositionally biased region" description="Basic residues" evidence="3">
    <location>
        <begin position="219"/>
        <end position="232"/>
    </location>
</feature>
<dbReference type="PROSITE" id="PS50002">
    <property type="entry name" value="SH3"/>
    <property type="match status" value="1"/>
</dbReference>
<dbReference type="InterPro" id="IPR036028">
    <property type="entry name" value="SH3-like_dom_sf"/>
</dbReference>
<dbReference type="SMART" id="SM00326">
    <property type="entry name" value="SH3"/>
    <property type="match status" value="1"/>
</dbReference>
<feature type="compositionally biased region" description="Polar residues" evidence="3">
    <location>
        <begin position="370"/>
        <end position="379"/>
    </location>
</feature>
<name>A0A5K3EIF8_MESCO</name>
<feature type="compositionally biased region" description="Basic and acidic residues" evidence="3">
    <location>
        <begin position="207"/>
        <end position="217"/>
    </location>
</feature>
<feature type="domain" description="SH3" evidence="4">
    <location>
        <begin position="48"/>
        <end position="107"/>
    </location>
</feature>
<feature type="compositionally biased region" description="Low complexity" evidence="3">
    <location>
        <begin position="242"/>
        <end position="254"/>
    </location>
</feature>
<feature type="region of interest" description="Disordered" evidence="3">
    <location>
        <begin position="138"/>
        <end position="310"/>
    </location>
</feature>
<feature type="compositionally biased region" description="Basic residues" evidence="3">
    <location>
        <begin position="274"/>
        <end position="290"/>
    </location>
</feature>
<organism evidence="5">
    <name type="scientific">Mesocestoides corti</name>
    <name type="common">Flatworm</name>
    <dbReference type="NCBI Taxonomy" id="53468"/>
    <lineage>
        <taxon>Eukaryota</taxon>
        <taxon>Metazoa</taxon>
        <taxon>Spiralia</taxon>
        <taxon>Lophotrochozoa</taxon>
        <taxon>Platyhelminthes</taxon>
        <taxon>Cestoda</taxon>
        <taxon>Eucestoda</taxon>
        <taxon>Cyclophyllidea</taxon>
        <taxon>Mesocestoididae</taxon>
        <taxon>Mesocestoides</taxon>
    </lineage>
</organism>
<dbReference type="InterPro" id="IPR001452">
    <property type="entry name" value="SH3_domain"/>
</dbReference>
<dbReference type="Gene3D" id="2.30.30.40">
    <property type="entry name" value="SH3 Domains"/>
    <property type="match status" value="1"/>
</dbReference>
<feature type="compositionally biased region" description="Polar residues" evidence="3">
    <location>
        <begin position="333"/>
        <end position="342"/>
    </location>
</feature>
<evidence type="ECO:0000256" key="1">
    <source>
        <dbReference type="ARBA" id="ARBA00022443"/>
    </source>
</evidence>
<protein>
    <submittedName>
        <fullName evidence="5">SH3 domain-containing protein</fullName>
    </submittedName>
</protein>
<evidence type="ECO:0000313" key="5">
    <source>
        <dbReference type="WBParaSite" id="MCU_000428-RC"/>
    </source>
</evidence>
<dbReference type="AlphaFoldDB" id="A0A5K3EIF8"/>